<dbReference type="InterPro" id="IPR014036">
    <property type="entry name" value="DeoR-like_C"/>
</dbReference>
<dbReference type="eggNOG" id="COG1349">
    <property type="taxonomic scope" value="Bacteria"/>
</dbReference>
<gene>
    <name evidence="5" type="ORF">DSW25_06330</name>
</gene>
<evidence type="ECO:0000256" key="1">
    <source>
        <dbReference type="ARBA" id="ARBA00023015"/>
    </source>
</evidence>
<dbReference type="PROSITE" id="PS00894">
    <property type="entry name" value="HTH_DEOR_1"/>
    <property type="match status" value="1"/>
</dbReference>
<keyword evidence="1" id="KW-0805">Transcription regulation</keyword>
<dbReference type="Gene3D" id="3.40.50.1360">
    <property type="match status" value="1"/>
</dbReference>
<dbReference type="InterPro" id="IPR036388">
    <property type="entry name" value="WH-like_DNA-bd_sf"/>
</dbReference>
<organism evidence="5 6">
    <name type="scientific">Sulfitobacter donghicola DSW-25 = KCTC 12864 = JCM 14565</name>
    <dbReference type="NCBI Taxonomy" id="1300350"/>
    <lineage>
        <taxon>Bacteria</taxon>
        <taxon>Pseudomonadati</taxon>
        <taxon>Pseudomonadota</taxon>
        <taxon>Alphaproteobacteria</taxon>
        <taxon>Rhodobacterales</taxon>
        <taxon>Roseobacteraceae</taxon>
        <taxon>Sulfitobacter</taxon>
    </lineage>
</organism>
<dbReference type="OrthoDB" id="9816363at2"/>
<dbReference type="PROSITE" id="PS51000">
    <property type="entry name" value="HTH_DEOR_2"/>
    <property type="match status" value="1"/>
</dbReference>
<keyword evidence="2" id="KW-0238">DNA-binding</keyword>
<dbReference type="GO" id="GO:0003677">
    <property type="term" value="F:DNA binding"/>
    <property type="evidence" value="ECO:0007669"/>
    <property type="project" value="UniProtKB-KW"/>
</dbReference>
<sequence length="254" mass="27258">MKVEKRQTQIIDMIRRNGKASVEDLAAHLSISRETIRRDLTQLSEAGKILKVHGGARMPRVMGEGPFKQRLSENVGAKIEIAKAAASLVEPGETLFVDTGSTTLYFAEAIAQISGLTVVTNSTEIARIMSSAKTNNRAFLLGGEFSADNSQTVGTMAVTHIRSFRAHHAFLTIGAMDARSGAMDYNIEEAQIARAMIEQSEMITVLADSSKLGALASFEVCPLGAIDRLVTDQTPPAEIHDEFIAAGGKVILSA</sequence>
<dbReference type="AlphaFoldDB" id="A0A073IJW6"/>
<evidence type="ECO:0000313" key="6">
    <source>
        <dbReference type="Proteomes" id="UP000027734"/>
    </source>
</evidence>
<reference evidence="5 6" key="1">
    <citation type="submission" date="2014-01" db="EMBL/GenBank/DDBJ databases">
        <title>Sulfitobacter donghicola JCM 14565 Genome Sequencing.</title>
        <authorList>
            <person name="Lai Q."/>
            <person name="Hong Z."/>
        </authorList>
    </citation>
    <scope>NUCLEOTIDE SEQUENCE [LARGE SCALE GENOMIC DNA]</scope>
    <source>
        <strain evidence="5 6">JCM 14565</strain>
    </source>
</reference>
<dbReference type="RefSeq" id="WP_025058229.1">
    <property type="nucleotide sequence ID" value="NZ_JAMC01000002.1"/>
</dbReference>
<dbReference type="SUPFAM" id="SSF100950">
    <property type="entry name" value="NagB/RpiA/CoA transferase-like"/>
    <property type="match status" value="1"/>
</dbReference>
<dbReference type="InterPro" id="IPR050313">
    <property type="entry name" value="Carb_Metab_HTH_regulators"/>
</dbReference>
<dbReference type="PRINTS" id="PR00037">
    <property type="entry name" value="HTHLACR"/>
</dbReference>
<dbReference type="EMBL" id="JAMC01000002">
    <property type="protein sequence ID" value="KEJ89826.1"/>
    <property type="molecule type" value="Genomic_DNA"/>
</dbReference>
<keyword evidence="6" id="KW-1185">Reference proteome</keyword>
<dbReference type="InterPro" id="IPR001034">
    <property type="entry name" value="DeoR_HTH"/>
</dbReference>
<dbReference type="SMART" id="SM00420">
    <property type="entry name" value="HTH_DEOR"/>
    <property type="match status" value="1"/>
</dbReference>
<dbReference type="STRING" id="1300350.Z948_759"/>
<feature type="domain" description="HTH deoR-type" evidence="4">
    <location>
        <begin position="3"/>
        <end position="58"/>
    </location>
</feature>
<protein>
    <submittedName>
        <fullName evidence="5">Transcriptional regulator</fullName>
    </submittedName>
</protein>
<evidence type="ECO:0000259" key="4">
    <source>
        <dbReference type="PROSITE" id="PS51000"/>
    </source>
</evidence>
<dbReference type="Pfam" id="PF00455">
    <property type="entry name" value="DeoRC"/>
    <property type="match status" value="1"/>
</dbReference>
<dbReference type="InterPro" id="IPR018356">
    <property type="entry name" value="Tscrpt_reg_HTH_DeoR_CS"/>
</dbReference>
<evidence type="ECO:0000256" key="3">
    <source>
        <dbReference type="ARBA" id="ARBA00023163"/>
    </source>
</evidence>
<evidence type="ECO:0000256" key="2">
    <source>
        <dbReference type="ARBA" id="ARBA00023125"/>
    </source>
</evidence>
<name>A0A073IJW6_9RHOB</name>
<dbReference type="InterPro" id="IPR037171">
    <property type="entry name" value="NagB/RpiA_transferase-like"/>
</dbReference>
<dbReference type="PANTHER" id="PTHR30363:SF44">
    <property type="entry name" value="AGA OPERON TRANSCRIPTIONAL REPRESSOR-RELATED"/>
    <property type="match status" value="1"/>
</dbReference>
<dbReference type="PANTHER" id="PTHR30363">
    <property type="entry name" value="HTH-TYPE TRANSCRIPTIONAL REGULATOR SRLR-RELATED"/>
    <property type="match status" value="1"/>
</dbReference>
<comment type="caution">
    <text evidence="5">The sequence shown here is derived from an EMBL/GenBank/DDBJ whole genome shotgun (WGS) entry which is preliminary data.</text>
</comment>
<evidence type="ECO:0000313" key="5">
    <source>
        <dbReference type="EMBL" id="KEJ89826.1"/>
    </source>
</evidence>
<accession>A0A073IJW6</accession>
<proteinExistence type="predicted"/>
<dbReference type="Pfam" id="PF08220">
    <property type="entry name" value="HTH_DeoR"/>
    <property type="match status" value="1"/>
</dbReference>
<dbReference type="SMART" id="SM01134">
    <property type="entry name" value="DeoRC"/>
    <property type="match status" value="1"/>
</dbReference>
<dbReference type="GO" id="GO:0003700">
    <property type="term" value="F:DNA-binding transcription factor activity"/>
    <property type="evidence" value="ECO:0007669"/>
    <property type="project" value="InterPro"/>
</dbReference>
<keyword evidence="3" id="KW-0804">Transcription</keyword>
<dbReference type="Gene3D" id="1.10.10.10">
    <property type="entry name" value="Winged helix-like DNA-binding domain superfamily/Winged helix DNA-binding domain"/>
    <property type="match status" value="1"/>
</dbReference>
<dbReference type="InterPro" id="IPR036390">
    <property type="entry name" value="WH_DNA-bd_sf"/>
</dbReference>
<dbReference type="Proteomes" id="UP000027734">
    <property type="component" value="Unassembled WGS sequence"/>
</dbReference>
<dbReference type="SUPFAM" id="SSF46785">
    <property type="entry name" value="Winged helix' DNA-binding domain"/>
    <property type="match status" value="1"/>
</dbReference>